<evidence type="ECO:0008006" key="3">
    <source>
        <dbReference type="Google" id="ProtNLM"/>
    </source>
</evidence>
<accession>A0A6C0E5M9</accession>
<evidence type="ECO:0000313" key="2">
    <source>
        <dbReference type="EMBL" id="QHT24022.1"/>
    </source>
</evidence>
<organism evidence="2">
    <name type="scientific">viral metagenome</name>
    <dbReference type="NCBI Taxonomy" id="1070528"/>
    <lineage>
        <taxon>unclassified sequences</taxon>
        <taxon>metagenomes</taxon>
        <taxon>organismal metagenomes</taxon>
    </lineage>
</organism>
<feature type="compositionally biased region" description="Basic and acidic residues" evidence="1">
    <location>
        <begin position="109"/>
        <end position="124"/>
    </location>
</feature>
<name>A0A6C0E5M9_9ZZZZ</name>
<feature type="compositionally biased region" description="Basic residues" evidence="1">
    <location>
        <begin position="33"/>
        <end position="42"/>
    </location>
</feature>
<feature type="region of interest" description="Disordered" evidence="1">
    <location>
        <begin position="33"/>
        <end position="53"/>
    </location>
</feature>
<evidence type="ECO:0000256" key="1">
    <source>
        <dbReference type="SAM" id="MobiDB-lite"/>
    </source>
</evidence>
<dbReference type="EMBL" id="MN739736">
    <property type="protein sequence ID" value="QHT24022.1"/>
    <property type="molecule type" value="Genomic_DNA"/>
</dbReference>
<protein>
    <recommendedName>
        <fullName evidence="3">MYM-type domain-containing protein</fullName>
    </recommendedName>
</protein>
<feature type="region of interest" description="Disordered" evidence="1">
    <location>
        <begin position="104"/>
        <end position="124"/>
    </location>
</feature>
<dbReference type="AlphaFoldDB" id="A0A6C0E5M9"/>
<reference evidence="2" key="1">
    <citation type="journal article" date="2020" name="Nature">
        <title>Giant virus diversity and host interactions through global metagenomics.</title>
        <authorList>
            <person name="Schulz F."/>
            <person name="Roux S."/>
            <person name="Paez-Espino D."/>
            <person name="Jungbluth S."/>
            <person name="Walsh D.A."/>
            <person name="Denef V.J."/>
            <person name="McMahon K.D."/>
            <person name="Konstantinidis K.T."/>
            <person name="Eloe-Fadrosh E.A."/>
            <person name="Kyrpides N.C."/>
            <person name="Woyke T."/>
        </authorList>
    </citation>
    <scope>NUCLEOTIDE SEQUENCE</scope>
    <source>
        <strain evidence="2">GVMAG-M-3300023179-132</strain>
    </source>
</reference>
<proteinExistence type="predicted"/>
<sequence length="309" mass="36058">MVKRVVKVVDVEDKQIIEEDVKNYIEVIEKPPAKRRGRKPKGGKIVQNSSLGDDEVKSEPNVILHLKCSLKDLDADTNSDIMSFNFLNNSKNALLYEVITKPQDETNNADDKNTDKLNENELDDQPKTNDIFNKLKVLEKDLYHNNINNKKSACFWCTCDFDNQPIYIPKFFIKDSYNVYGCFCTPECAAASLMNENIDSSVKFERYQLLNHIYSKIHDYSKNIKPAPNPYYMLDKYYGNLTIQEYRMLLRKDRLFLVVDKPLTRVLPELHEDNDDFIINNKVIPSNTYKIKRKCQKNKSDILQDKFGM</sequence>